<dbReference type="NCBIfam" id="NF006395">
    <property type="entry name" value="PRK08644.1"/>
    <property type="match status" value="1"/>
</dbReference>
<dbReference type="GO" id="GO:0008641">
    <property type="term" value="F:ubiquitin-like modifier activating enzyme activity"/>
    <property type="evidence" value="ECO:0007669"/>
    <property type="project" value="InterPro"/>
</dbReference>
<evidence type="ECO:0000313" key="2">
    <source>
        <dbReference type="EMBL" id="AFL68833.1"/>
    </source>
</evidence>
<organism evidence="2 3">
    <name type="scientific">Sulfurospirillum barnesii (strain ATCC 700032 / DSM 10660 / SES-3)</name>
    <dbReference type="NCBI Taxonomy" id="760154"/>
    <lineage>
        <taxon>Bacteria</taxon>
        <taxon>Pseudomonadati</taxon>
        <taxon>Campylobacterota</taxon>
        <taxon>Epsilonproteobacteria</taxon>
        <taxon>Campylobacterales</taxon>
        <taxon>Sulfurospirillaceae</taxon>
        <taxon>Sulfurospirillum</taxon>
    </lineage>
</organism>
<dbReference type="PATRIC" id="fig|760154.4.peg.1548"/>
<dbReference type="Pfam" id="PF00899">
    <property type="entry name" value="ThiF"/>
    <property type="match status" value="1"/>
</dbReference>
<evidence type="ECO:0000313" key="3">
    <source>
        <dbReference type="Proteomes" id="UP000006176"/>
    </source>
</evidence>
<dbReference type="HOGENOM" id="CLU_013325_10_4_7"/>
<proteinExistence type="predicted"/>
<dbReference type="STRING" id="760154.Sulba_1545"/>
<dbReference type="GO" id="GO:0061504">
    <property type="term" value="P:cyclic threonylcarbamoyladenosine biosynthetic process"/>
    <property type="evidence" value="ECO:0007669"/>
    <property type="project" value="TreeGrafter"/>
</dbReference>
<dbReference type="SUPFAM" id="SSF69572">
    <property type="entry name" value="Activating enzymes of the ubiquitin-like proteins"/>
    <property type="match status" value="1"/>
</dbReference>
<dbReference type="PANTHER" id="PTHR43267:SF3">
    <property type="entry name" value="THIF PROTEIN"/>
    <property type="match status" value="1"/>
</dbReference>
<evidence type="ECO:0000259" key="1">
    <source>
        <dbReference type="Pfam" id="PF00899"/>
    </source>
</evidence>
<reference evidence="2 3" key="1">
    <citation type="submission" date="2012-06" db="EMBL/GenBank/DDBJ databases">
        <title>Complete sequence of Sulfurospirillum barnesii SES-3.</title>
        <authorList>
            <consortium name="US DOE Joint Genome Institute"/>
            <person name="Lucas S."/>
            <person name="Han J."/>
            <person name="Lapidus A."/>
            <person name="Cheng J.-F."/>
            <person name="Goodwin L."/>
            <person name="Pitluck S."/>
            <person name="Peters L."/>
            <person name="Ovchinnikova G."/>
            <person name="Lu M."/>
            <person name="Detter J.C."/>
            <person name="Han C."/>
            <person name="Tapia R."/>
            <person name="Land M."/>
            <person name="Hauser L."/>
            <person name="Kyrpides N."/>
            <person name="Ivanova N."/>
            <person name="Pagani I."/>
            <person name="Stolz J."/>
            <person name="Arkin A."/>
            <person name="Dehal P."/>
            <person name="Oremland R."/>
            <person name="Saltikov C."/>
            <person name="Basu P."/>
            <person name="Hollibaugh J."/>
            <person name="Newman D."/>
            <person name="Stolyar S."/>
            <person name="Hazen T."/>
            <person name="Woyke T."/>
        </authorList>
    </citation>
    <scope>NUCLEOTIDE SEQUENCE [LARGE SCALE GENOMIC DNA]</scope>
    <source>
        <strain evidence="3">ATCC 700032 / DSM 10660 / SES-3</strain>
    </source>
</reference>
<dbReference type="eggNOG" id="COG0476">
    <property type="taxonomic scope" value="Bacteria"/>
</dbReference>
<accession>I3XY09</accession>
<feature type="domain" description="THIF-type NAD/FAD binding fold" evidence="1">
    <location>
        <begin position="11"/>
        <end position="163"/>
    </location>
</feature>
<keyword evidence="3" id="KW-1185">Reference proteome</keyword>
<gene>
    <name evidence="2" type="ordered locus">Sulba_1545</name>
</gene>
<protein>
    <submittedName>
        <fullName evidence="2">Thiamine biosynthesis protein ThiF, family 2</fullName>
    </submittedName>
</protein>
<dbReference type="NCBIfam" id="TIGR02354">
    <property type="entry name" value="thiF_fam2"/>
    <property type="match status" value="1"/>
</dbReference>
<dbReference type="InterPro" id="IPR035985">
    <property type="entry name" value="Ubiquitin-activating_enz"/>
</dbReference>
<dbReference type="KEGG" id="sba:Sulba_1545"/>
<dbReference type="GO" id="GO:0061503">
    <property type="term" value="F:tRNA threonylcarbamoyladenosine dehydratase"/>
    <property type="evidence" value="ECO:0007669"/>
    <property type="project" value="TreeGrafter"/>
</dbReference>
<dbReference type="AlphaFoldDB" id="I3XY09"/>
<dbReference type="RefSeq" id="WP_014769711.1">
    <property type="nucleotide sequence ID" value="NC_018002.1"/>
</dbReference>
<dbReference type="Gene3D" id="3.40.50.720">
    <property type="entry name" value="NAD(P)-binding Rossmann-like Domain"/>
    <property type="match status" value="1"/>
</dbReference>
<name>I3XY09_SULBS</name>
<dbReference type="InterPro" id="IPR000594">
    <property type="entry name" value="ThiF_NAD_FAD-bd"/>
</dbReference>
<dbReference type="InterPro" id="IPR045886">
    <property type="entry name" value="ThiF/MoeB/HesA"/>
</dbReference>
<dbReference type="InterPro" id="IPR012729">
    <property type="entry name" value="ThiF_fam2"/>
</dbReference>
<dbReference type="EMBL" id="CP003333">
    <property type="protein sequence ID" value="AFL68833.1"/>
    <property type="molecule type" value="Genomic_DNA"/>
</dbReference>
<dbReference type="PANTHER" id="PTHR43267">
    <property type="entry name" value="TRNA THREONYLCARBAMOYLADENOSINE DEHYDRATASE"/>
    <property type="match status" value="1"/>
</dbReference>
<sequence>MEHERDFRLRNAPFLQTIPNITVAIAGVGGIGSNLAVLLTRLGFVNLLVVDFDVVEYVNLNRQHYTTHDVKKAKVEALKSHLEAINPLCNVTIINTKITPLNQHELFKDYEIVCEAFDDPREKSMLFHERIKEDKFVIGCSGMAGSKLSSMRIKRLGEKAFVCGDFGEQSIESDGIMAHKVVHCATLMAECVLSIYESSLKEKQ</sequence>
<dbReference type="Proteomes" id="UP000006176">
    <property type="component" value="Chromosome"/>
</dbReference>